<dbReference type="SUPFAM" id="SSF74853">
    <property type="entry name" value="Lamin A/C globular tail domain"/>
    <property type="match status" value="1"/>
</dbReference>
<dbReference type="Pfam" id="PF00932">
    <property type="entry name" value="LTD"/>
    <property type="match status" value="2"/>
</dbReference>
<reference evidence="4 5" key="1">
    <citation type="submission" date="2019-02" db="EMBL/GenBank/DDBJ databases">
        <title>Deep-cultivation of Planctomycetes and their phenomic and genomic characterization uncovers novel biology.</title>
        <authorList>
            <person name="Wiegand S."/>
            <person name="Jogler M."/>
            <person name="Boedeker C."/>
            <person name="Pinto D."/>
            <person name="Vollmers J."/>
            <person name="Rivas-Marin E."/>
            <person name="Kohn T."/>
            <person name="Peeters S.H."/>
            <person name="Heuer A."/>
            <person name="Rast P."/>
            <person name="Oberbeckmann S."/>
            <person name="Bunk B."/>
            <person name="Jeske O."/>
            <person name="Meyerdierks A."/>
            <person name="Storesund J.E."/>
            <person name="Kallscheuer N."/>
            <person name="Luecker S."/>
            <person name="Lage O.M."/>
            <person name="Pohl T."/>
            <person name="Merkel B.J."/>
            <person name="Hornburger P."/>
            <person name="Mueller R.-W."/>
            <person name="Bruemmer F."/>
            <person name="Labrenz M."/>
            <person name="Spormann A.M."/>
            <person name="Op den Camp H."/>
            <person name="Overmann J."/>
            <person name="Amann R."/>
            <person name="Jetten M.S.M."/>
            <person name="Mascher T."/>
            <person name="Medema M.H."/>
            <person name="Devos D.P."/>
            <person name="Kaster A.-K."/>
            <person name="Ovreas L."/>
            <person name="Rohde M."/>
            <person name="Galperin M.Y."/>
            <person name="Jogler C."/>
        </authorList>
    </citation>
    <scope>NUCLEOTIDE SEQUENCE [LARGE SCALE GENOMIC DNA]</scope>
    <source>
        <strain evidence="4 5">K22_7</strain>
    </source>
</reference>
<evidence type="ECO:0000259" key="2">
    <source>
        <dbReference type="PROSITE" id="PS50093"/>
    </source>
</evidence>
<dbReference type="PANTHER" id="PTHR40050">
    <property type="entry name" value="INNER SPORE COAT PROTEIN H"/>
    <property type="match status" value="1"/>
</dbReference>
<keyword evidence="4" id="KW-0167">Capsid protein</keyword>
<feature type="compositionally biased region" description="Pro residues" evidence="1">
    <location>
        <begin position="431"/>
        <end position="442"/>
    </location>
</feature>
<protein>
    <submittedName>
        <fullName evidence="4">Inner spore coat protein H</fullName>
    </submittedName>
</protein>
<organism evidence="4 5">
    <name type="scientific">Rubripirellula lacrimiformis</name>
    <dbReference type="NCBI Taxonomy" id="1930273"/>
    <lineage>
        <taxon>Bacteria</taxon>
        <taxon>Pseudomonadati</taxon>
        <taxon>Planctomycetota</taxon>
        <taxon>Planctomycetia</taxon>
        <taxon>Pirellulales</taxon>
        <taxon>Pirellulaceae</taxon>
        <taxon>Rubripirellula</taxon>
    </lineage>
</organism>
<dbReference type="InterPro" id="IPR002105">
    <property type="entry name" value="Dockerin_1_rpt"/>
</dbReference>
<dbReference type="InterPro" id="IPR013783">
    <property type="entry name" value="Ig-like_fold"/>
</dbReference>
<dbReference type="Pfam" id="PF18911">
    <property type="entry name" value="PKD_4"/>
    <property type="match status" value="1"/>
</dbReference>
<sequence>MDYHNRCFRKSKTEVIVINSWFSAEQRRKNSRASQSRRRLRVELFEQRMMLHGGAVDGLDTTTDTDQMLMAADMAVGSMNSLSAITLGAEGEEIAVEQSPWTHAVVADDAAAFFDDSFVHEVSITFDNIDWYDVLVDSHTNDSADPYFAADVTIDGITMENVGVRFKGNSSFTGTGIKKSLKIDFDEFDETNDSLTYLGLKKLNLNNNYNDPTMLREKLLYDFASNFVEGASRAVHTNVTINGELYGIYTAVEQVDKTYVQTRFGSDEDGNLFKGAASDDAGDDPNADFGSDLTYLGDDPLAYEANYQLKTNETANDYSDLVELIDVLNNTSAEELADAIEPLLDVDDALASIAINNLFANIDSYNGSAHNYYLYDRDDTGQFTHILWDANESFGRFSLFVTPGEDLQELDPFWLPVATTMGGPGGGGPPVGGPPVGGPPVDGPGVGGPGDVAADAEESRPLMENLWAVAEYSDDYLRDLAEMLREGFDVTTATARINELANVIRDDVTADPNKQYTTAQFEQNLTGDIVSGMGTIYGLTSFIETRALYLDAELDSYASTSDLRLNELMTVNVATVQDESGDFDPWVEIYNFGPGLVDVSGLYLTDDAGDLTKWSIPSGSVDDGQFLTLWIDGETSEGTNHANFALDASGGILQLTDGVTVIDTVSYAAMSDDTSLARVPDGEGDFETTDQPTFGIENLASVVVVVPVEPVVLYINEFMADNDSVIEDPDEAGAFEDWVEIFNPGTQAIDLSGMSMTDDLTDPTQWQFADGSTIAAGGYLIVWADGDTDQGDNHATFKLSSGGEEIGLFHIDGTTLIDSVVFGEQVTDVSYGRFPDGSETFVAMTTPTPIATNVNANSNVGPVADAAGPYSGLVDDTITLTAAGSSDSDGFITSYAWDLDNDGQYDDATGVTATFLAASVGSFTVGVQVTDDRDAVSVDTATVTVSAVPVAAGIVVLESGGTTVVTEAGTSDVVGVSLSRQPTSNVTIAIANGDSGEISVSTHSLTFTPDNWDVTQEFTVTGVADGTVDGDQLANLTLAVSSADSAYDSLAAVEVAVTNQDTDSTPQIHARIISPDFLIRTHVVNASDVQTAILAVAHASGTITVTPIGSASVGETILILDGSLTQIGQFVDGSFEATVTAGGSYAIIFEAQTSDRLYSVSSTAGSDGFTPTAPTNFLQPTDTNGDSETSALDILLVINQLGNQPVAEGELAAGPSLMDVNGDARVSALDALVIINELSRRLIVESEGDFEPESVIPFAQWLSTDPGPNSGSIETVVPDDATIEKLGVVTSASDSDSSFRLVDEAMLEILDDGTDPNADDWQDLTYQLADDGLDLDWI</sequence>
<evidence type="ECO:0000256" key="1">
    <source>
        <dbReference type="SAM" id="MobiDB-lite"/>
    </source>
</evidence>
<gene>
    <name evidence="4" type="primary">cotH</name>
    <name evidence="4" type="ORF">K227x_23800</name>
</gene>
<feature type="region of interest" description="Disordered" evidence="1">
    <location>
        <begin position="423"/>
        <end position="454"/>
    </location>
</feature>
<dbReference type="InterPro" id="IPR001322">
    <property type="entry name" value="Lamin_tail_dom"/>
</dbReference>
<feature type="domain" description="LTD" evidence="3">
    <location>
        <begin position="690"/>
        <end position="849"/>
    </location>
</feature>
<dbReference type="SUPFAM" id="SSF49299">
    <property type="entry name" value="PKD domain"/>
    <property type="match status" value="1"/>
</dbReference>
<dbReference type="PANTHER" id="PTHR40050:SF1">
    <property type="entry name" value="INNER SPORE COAT PROTEIN H"/>
    <property type="match status" value="1"/>
</dbReference>
<dbReference type="InterPro" id="IPR014867">
    <property type="entry name" value="Spore_coat_CotH_CotH2/3/7"/>
</dbReference>
<dbReference type="SMART" id="SM00089">
    <property type="entry name" value="PKD"/>
    <property type="match status" value="1"/>
</dbReference>
<dbReference type="InterPro" id="IPR022409">
    <property type="entry name" value="PKD/Chitinase_dom"/>
</dbReference>
<dbReference type="EMBL" id="CP036525">
    <property type="protein sequence ID" value="QDT03994.1"/>
    <property type="molecule type" value="Genomic_DNA"/>
</dbReference>
<dbReference type="PROSITE" id="PS50093">
    <property type="entry name" value="PKD"/>
    <property type="match status" value="1"/>
</dbReference>
<dbReference type="Gene3D" id="2.60.40.1260">
    <property type="entry name" value="Lamin Tail domain"/>
    <property type="match status" value="1"/>
</dbReference>
<dbReference type="SUPFAM" id="SSF63446">
    <property type="entry name" value="Type I dockerin domain"/>
    <property type="match status" value="1"/>
</dbReference>
<dbReference type="Pfam" id="PF08757">
    <property type="entry name" value="CotH"/>
    <property type="match status" value="1"/>
</dbReference>
<dbReference type="Proteomes" id="UP000318538">
    <property type="component" value="Chromosome"/>
</dbReference>
<accession>A0A517NA36</accession>
<name>A0A517NA36_9BACT</name>
<proteinExistence type="predicted"/>
<dbReference type="GO" id="GO:0004553">
    <property type="term" value="F:hydrolase activity, hydrolyzing O-glycosyl compounds"/>
    <property type="evidence" value="ECO:0007669"/>
    <property type="project" value="InterPro"/>
</dbReference>
<dbReference type="InterPro" id="IPR036439">
    <property type="entry name" value="Dockerin_dom_sf"/>
</dbReference>
<dbReference type="InterPro" id="IPR000601">
    <property type="entry name" value="PKD_dom"/>
</dbReference>
<evidence type="ECO:0000313" key="4">
    <source>
        <dbReference type="EMBL" id="QDT03994.1"/>
    </source>
</evidence>
<evidence type="ECO:0000259" key="3">
    <source>
        <dbReference type="PROSITE" id="PS51841"/>
    </source>
</evidence>
<dbReference type="OrthoDB" id="219915at2"/>
<keyword evidence="4" id="KW-0946">Virion</keyword>
<dbReference type="PROSITE" id="PS51841">
    <property type="entry name" value="LTD"/>
    <property type="match status" value="2"/>
</dbReference>
<feature type="domain" description="PKD" evidence="2">
    <location>
        <begin position="861"/>
        <end position="947"/>
    </location>
</feature>
<dbReference type="Gene3D" id="2.60.40.10">
    <property type="entry name" value="Immunoglobulins"/>
    <property type="match status" value="1"/>
</dbReference>
<dbReference type="GO" id="GO:0000272">
    <property type="term" value="P:polysaccharide catabolic process"/>
    <property type="evidence" value="ECO:0007669"/>
    <property type="project" value="InterPro"/>
</dbReference>
<evidence type="ECO:0000313" key="5">
    <source>
        <dbReference type="Proteomes" id="UP000318538"/>
    </source>
</evidence>
<keyword evidence="5" id="KW-1185">Reference proteome</keyword>
<dbReference type="Pfam" id="PF00404">
    <property type="entry name" value="Dockerin_1"/>
    <property type="match status" value="1"/>
</dbReference>
<dbReference type="CDD" id="cd00146">
    <property type="entry name" value="PKD"/>
    <property type="match status" value="1"/>
</dbReference>
<feature type="domain" description="LTD" evidence="3">
    <location>
        <begin position="553"/>
        <end position="669"/>
    </location>
</feature>
<dbReference type="InterPro" id="IPR035986">
    <property type="entry name" value="PKD_dom_sf"/>
</dbReference>
<dbReference type="KEGG" id="rlc:K227x_23800"/>
<dbReference type="InterPro" id="IPR036415">
    <property type="entry name" value="Lamin_tail_dom_sf"/>
</dbReference>